<keyword evidence="7 8" id="KW-0472">Membrane</keyword>
<accession>A0A919PT02</accession>
<feature type="transmembrane region" description="Helical" evidence="8">
    <location>
        <begin position="70"/>
        <end position="90"/>
    </location>
</feature>
<comment type="caution">
    <text evidence="10">The sequence shown here is derived from an EMBL/GenBank/DDBJ whole genome shotgun (WGS) entry which is preliminary data.</text>
</comment>
<evidence type="ECO:0000313" key="11">
    <source>
        <dbReference type="Proteomes" id="UP000660611"/>
    </source>
</evidence>
<evidence type="ECO:0000256" key="6">
    <source>
        <dbReference type="ARBA" id="ARBA00022989"/>
    </source>
</evidence>
<dbReference type="NCBIfam" id="TIGR00688">
    <property type="entry name" value="rarD"/>
    <property type="match status" value="1"/>
</dbReference>
<feature type="transmembrane region" description="Helical" evidence="8">
    <location>
        <begin position="126"/>
        <end position="143"/>
    </location>
</feature>
<name>A0A919PT02_9ACTN</name>
<evidence type="ECO:0000256" key="7">
    <source>
        <dbReference type="ARBA" id="ARBA00023136"/>
    </source>
</evidence>
<evidence type="ECO:0000256" key="8">
    <source>
        <dbReference type="SAM" id="Phobius"/>
    </source>
</evidence>
<feature type="transmembrane region" description="Helical" evidence="8">
    <location>
        <begin position="37"/>
        <end position="58"/>
    </location>
</feature>
<sequence>MEPLRRGYLSALSANIMWGVFPLYFRALRPAGAVEVLAHRIVWSLLSVTVLLTVLARWQTLRTLVKDTKRLAGIAAAAVFIAVNWGVYIFAVDTDRVVEASLGYFINPLFVILLGVLVLRERLRRLQWVALGVGTIAVVVLSVDYGRLPWIALTLAGSFGTYSLIKKRLGLPAGEGLFLESAVLTLPAIGFLAWLASRHQATFGTVSVWHTVLLAGSGLLTAVPLLLFAEAANRVPLSGLGILQYLTPTLQLILGVLVFHEPMPAGRLAGFAIVWGALAIFTWDAIRHGRQRRAERAAAVEETVTAQPV</sequence>
<keyword evidence="6 8" id="KW-1133">Transmembrane helix</keyword>
<feature type="transmembrane region" description="Helical" evidence="8">
    <location>
        <begin position="149"/>
        <end position="165"/>
    </location>
</feature>
<gene>
    <name evidence="10" type="ORF">Dsi01nite_058640</name>
</gene>
<proteinExistence type="inferred from homology"/>
<evidence type="ECO:0000313" key="10">
    <source>
        <dbReference type="EMBL" id="GIG47823.1"/>
    </source>
</evidence>
<dbReference type="PANTHER" id="PTHR22911:SF137">
    <property type="entry name" value="SOLUTE CARRIER FAMILY 35 MEMBER G2-RELATED"/>
    <property type="match status" value="1"/>
</dbReference>
<dbReference type="AlphaFoldDB" id="A0A919PT02"/>
<keyword evidence="11" id="KW-1185">Reference proteome</keyword>
<evidence type="ECO:0000256" key="2">
    <source>
        <dbReference type="ARBA" id="ARBA00007362"/>
    </source>
</evidence>
<keyword evidence="3" id="KW-0813">Transport</keyword>
<evidence type="ECO:0000256" key="1">
    <source>
        <dbReference type="ARBA" id="ARBA00004651"/>
    </source>
</evidence>
<feature type="domain" description="EamA" evidence="9">
    <location>
        <begin position="6"/>
        <end position="142"/>
    </location>
</feature>
<keyword evidence="4" id="KW-1003">Cell membrane</keyword>
<evidence type="ECO:0000256" key="4">
    <source>
        <dbReference type="ARBA" id="ARBA00022475"/>
    </source>
</evidence>
<feature type="transmembrane region" description="Helical" evidence="8">
    <location>
        <begin position="7"/>
        <end position="25"/>
    </location>
</feature>
<keyword evidence="5 8" id="KW-0812">Transmembrane</keyword>
<dbReference type="InterPro" id="IPR004626">
    <property type="entry name" value="RarD"/>
</dbReference>
<dbReference type="EMBL" id="BONQ01000087">
    <property type="protein sequence ID" value="GIG47823.1"/>
    <property type="molecule type" value="Genomic_DNA"/>
</dbReference>
<reference evidence="10" key="1">
    <citation type="submission" date="2021-01" db="EMBL/GenBank/DDBJ databases">
        <title>Whole genome shotgun sequence of Dactylosporangium siamense NBRC 106093.</title>
        <authorList>
            <person name="Komaki H."/>
            <person name="Tamura T."/>
        </authorList>
    </citation>
    <scope>NUCLEOTIDE SEQUENCE</scope>
    <source>
        <strain evidence="10">NBRC 106093</strain>
    </source>
</reference>
<dbReference type="PANTHER" id="PTHR22911">
    <property type="entry name" value="ACYL-MALONYL CONDENSING ENZYME-RELATED"/>
    <property type="match status" value="1"/>
</dbReference>
<dbReference type="GO" id="GO:0005886">
    <property type="term" value="C:plasma membrane"/>
    <property type="evidence" value="ECO:0007669"/>
    <property type="project" value="UniProtKB-SubCell"/>
</dbReference>
<feature type="transmembrane region" description="Helical" evidence="8">
    <location>
        <begin position="208"/>
        <end position="228"/>
    </location>
</feature>
<dbReference type="InterPro" id="IPR037185">
    <property type="entry name" value="EmrE-like"/>
</dbReference>
<dbReference type="SUPFAM" id="SSF103481">
    <property type="entry name" value="Multidrug resistance efflux transporter EmrE"/>
    <property type="match status" value="2"/>
</dbReference>
<evidence type="ECO:0000259" key="9">
    <source>
        <dbReference type="Pfam" id="PF00892"/>
    </source>
</evidence>
<organism evidence="10 11">
    <name type="scientific">Dactylosporangium siamense</name>
    <dbReference type="NCBI Taxonomy" id="685454"/>
    <lineage>
        <taxon>Bacteria</taxon>
        <taxon>Bacillati</taxon>
        <taxon>Actinomycetota</taxon>
        <taxon>Actinomycetes</taxon>
        <taxon>Micromonosporales</taxon>
        <taxon>Micromonosporaceae</taxon>
        <taxon>Dactylosporangium</taxon>
    </lineage>
</organism>
<dbReference type="InterPro" id="IPR000620">
    <property type="entry name" value="EamA_dom"/>
</dbReference>
<dbReference type="Pfam" id="PF00892">
    <property type="entry name" value="EamA"/>
    <property type="match status" value="1"/>
</dbReference>
<protein>
    <submittedName>
        <fullName evidence="10">Protein RarD</fullName>
    </submittedName>
</protein>
<dbReference type="Proteomes" id="UP000660611">
    <property type="component" value="Unassembled WGS sequence"/>
</dbReference>
<feature type="transmembrane region" description="Helical" evidence="8">
    <location>
        <begin position="102"/>
        <end position="119"/>
    </location>
</feature>
<dbReference type="RefSeq" id="WP_203849537.1">
    <property type="nucleotide sequence ID" value="NZ_BAAAVW010000019.1"/>
</dbReference>
<comment type="similarity">
    <text evidence="2">Belongs to the EamA transporter family.</text>
</comment>
<feature type="transmembrane region" description="Helical" evidence="8">
    <location>
        <begin position="265"/>
        <end position="286"/>
    </location>
</feature>
<evidence type="ECO:0000256" key="5">
    <source>
        <dbReference type="ARBA" id="ARBA00022692"/>
    </source>
</evidence>
<comment type="subcellular location">
    <subcellularLocation>
        <location evidence="1">Cell membrane</location>
        <topology evidence="1">Multi-pass membrane protein</topology>
    </subcellularLocation>
</comment>
<feature type="transmembrane region" description="Helical" evidence="8">
    <location>
        <begin position="240"/>
        <end position="259"/>
    </location>
</feature>
<evidence type="ECO:0000256" key="3">
    <source>
        <dbReference type="ARBA" id="ARBA00022448"/>
    </source>
</evidence>
<feature type="transmembrane region" description="Helical" evidence="8">
    <location>
        <begin position="177"/>
        <end position="196"/>
    </location>
</feature>